<evidence type="ECO:0000313" key="2">
    <source>
        <dbReference type="EMBL" id="KAJ7343098.1"/>
    </source>
</evidence>
<dbReference type="InterPro" id="IPR036770">
    <property type="entry name" value="Ankyrin_rpt-contain_sf"/>
</dbReference>
<dbReference type="EMBL" id="MU827703">
    <property type="protein sequence ID" value="KAJ7343098.1"/>
    <property type="molecule type" value="Genomic_DNA"/>
</dbReference>
<protein>
    <submittedName>
        <fullName evidence="2">Uncharacterized protein</fullName>
    </submittedName>
</protein>
<dbReference type="PROSITE" id="PS50297">
    <property type="entry name" value="ANK_REP_REGION"/>
    <property type="match status" value="1"/>
</dbReference>
<dbReference type="PANTHER" id="PTHR22677">
    <property type="entry name" value="ANKYRIN REPEAT DOMAIN-CONTAINING PROTEIN 60"/>
    <property type="match status" value="1"/>
</dbReference>
<dbReference type="PROSITE" id="PS50088">
    <property type="entry name" value="ANK_REPEAT"/>
    <property type="match status" value="1"/>
</dbReference>
<dbReference type="InterPro" id="IPR039323">
    <property type="entry name" value="ANKRD_45/46/60"/>
</dbReference>
<dbReference type="SUPFAM" id="SSF48403">
    <property type="entry name" value="Ankyrin repeat"/>
    <property type="match status" value="1"/>
</dbReference>
<accession>A0A9W9YH10</accession>
<name>A0A9W9YH10_9CNID</name>
<dbReference type="InterPro" id="IPR002110">
    <property type="entry name" value="Ankyrin_rpt"/>
</dbReference>
<dbReference type="Pfam" id="PF12796">
    <property type="entry name" value="Ank_2"/>
    <property type="match status" value="1"/>
</dbReference>
<reference evidence="2" key="1">
    <citation type="submission" date="2023-01" db="EMBL/GenBank/DDBJ databases">
        <title>Genome assembly of the deep-sea coral Lophelia pertusa.</title>
        <authorList>
            <person name="Herrera S."/>
            <person name="Cordes E."/>
        </authorList>
    </citation>
    <scope>NUCLEOTIDE SEQUENCE</scope>
    <source>
        <strain evidence="2">USNM1676648</strain>
        <tissue evidence="2">Polyp</tissue>
    </source>
</reference>
<dbReference type="OrthoDB" id="10252328at2759"/>
<dbReference type="Proteomes" id="UP001163046">
    <property type="component" value="Unassembled WGS sequence"/>
</dbReference>
<sequence>DANIVSAPEDCCSTALHHAARNGHLRCLKVLIDAGARVDIRNKEGKTAMQIAFEKEEYDCGKYLRTVEEYVMGMCMVWGLFGAGSLQNWTRLKLGALKRLDAQKLDDTKRDAQNWTGKKDKLGRQKLDGHLNWTHKSGAVQKLDARLKNRTHTWSCYALHYSPCYARRFTPPHVTGFRMLP</sequence>
<gene>
    <name evidence="2" type="ORF">OS493_040524</name>
</gene>
<keyword evidence="1" id="KW-0040">ANK repeat</keyword>
<comment type="caution">
    <text evidence="2">The sequence shown here is derived from an EMBL/GenBank/DDBJ whole genome shotgun (WGS) entry which is preliminary data.</text>
</comment>
<organism evidence="2 3">
    <name type="scientific">Desmophyllum pertusum</name>
    <dbReference type="NCBI Taxonomy" id="174260"/>
    <lineage>
        <taxon>Eukaryota</taxon>
        <taxon>Metazoa</taxon>
        <taxon>Cnidaria</taxon>
        <taxon>Anthozoa</taxon>
        <taxon>Hexacorallia</taxon>
        <taxon>Scleractinia</taxon>
        <taxon>Caryophylliina</taxon>
        <taxon>Caryophylliidae</taxon>
        <taxon>Desmophyllum</taxon>
    </lineage>
</organism>
<dbReference type="SMART" id="SM00248">
    <property type="entry name" value="ANK"/>
    <property type="match status" value="1"/>
</dbReference>
<feature type="non-terminal residue" evidence="2">
    <location>
        <position position="181"/>
    </location>
</feature>
<evidence type="ECO:0000313" key="3">
    <source>
        <dbReference type="Proteomes" id="UP001163046"/>
    </source>
</evidence>
<dbReference type="AlphaFoldDB" id="A0A9W9YH10"/>
<dbReference type="Gene3D" id="1.25.40.20">
    <property type="entry name" value="Ankyrin repeat-containing domain"/>
    <property type="match status" value="1"/>
</dbReference>
<proteinExistence type="predicted"/>
<dbReference type="PANTHER" id="PTHR22677:SF4">
    <property type="entry name" value="USHER SYNDROME TYPE-1G PROTEIN-LIKE PROTEIN"/>
    <property type="match status" value="1"/>
</dbReference>
<feature type="repeat" description="ANK" evidence="1">
    <location>
        <begin position="14"/>
        <end position="43"/>
    </location>
</feature>
<evidence type="ECO:0000256" key="1">
    <source>
        <dbReference type="PROSITE-ProRule" id="PRU00023"/>
    </source>
</evidence>
<keyword evidence="3" id="KW-1185">Reference proteome</keyword>